<dbReference type="PANTHER" id="PTHR10334">
    <property type="entry name" value="CYSTEINE-RICH SECRETORY PROTEIN-RELATED"/>
    <property type="match status" value="1"/>
</dbReference>
<sequence>MGTDPWGVVMKNTGSTEGLDAPPPPPPPQKTSNPPPPPPVTTPPPPPPATNPPPPPPATTPPPPPPPPPPPSTSSSRTRSSSTSRGPAPTKAPEPNKFQTPSTGGGSSFTEDGDIQAYLSSHNSVRANHGAVPLTWSDDLASKAQQWANGCLFQHSGGIFGRIGENLAAGTGDYTIQTAVKAWTDEVSEYNPSNPKSSHFTQVVWKATTQVGCAVQICDGIFDASFGKARYYVCEYSAAGNVQGQFATISKVSYGLLVLTTIVATGLSCAALLSQAVRTSPGQSWKKNINALIIGASYSIVLIVSLLYCGKRRIAVRLKLQRISKANGALIKNDLPDVRVLFLLHSTQTYIFQSVHKYVAQEYVRACLVSYESLPKDAFHEGWGRPDDLARIIIPAYAETSPKPHARMLHRFPFILPLLPRDQDGVTPLHYYDAAIQLARNSGGELSEEEFEAGLSAAEDILRA</sequence>
<keyword evidence="2" id="KW-0812">Transmembrane</keyword>
<organism evidence="4 5">
    <name type="scientific">Sphagnurus paluster</name>
    <dbReference type="NCBI Taxonomy" id="117069"/>
    <lineage>
        <taxon>Eukaryota</taxon>
        <taxon>Fungi</taxon>
        <taxon>Dikarya</taxon>
        <taxon>Basidiomycota</taxon>
        <taxon>Agaricomycotina</taxon>
        <taxon>Agaricomycetes</taxon>
        <taxon>Agaricomycetidae</taxon>
        <taxon>Agaricales</taxon>
        <taxon>Tricholomatineae</taxon>
        <taxon>Lyophyllaceae</taxon>
        <taxon>Sphagnurus</taxon>
    </lineage>
</organism>
<keyword evidence="2" id="KW-0472">Membrane</keyword>
<dbReference type="Proteomes" id="UP000717328">
    <property type="component" value="Unassembled WGS sequence"/>
</dbReference>
<dbReference type="SMART" id="SM00198">
    <property type="entry name" value="SCP"/>
    <property type="match status" value="1"/>
</dbReference>
<evidence type="ECO:0000313" key="4">
    <source>
        <dbReference type="EMBL" id="KAG5654737.1"/>
    </source>
</evidence>
<dbReference type="SUPFAM" id="SSF55797">
    <property type="entry name" value="PR-1-like"/>
    <property type="match status" value="1"/>
</dbReference>
<feature type="transmembrane region" description="Helical" evidence="2">
    <location>
        <begin position="289"/>
        <end position="309"/>
    </location>
</feature>
<protein>
    <recommendedName>
        <fullName evidence="3">SCP domain-containing protein</fullName>
    </recommendedName>
</protein>
<keyword evidence="2" id="KW-1133">Transmembrane helix</keyword>
<dbReference type="EMBL" id="JABCKI010000001">
    <property type="protein sequence ID" value="KAG5654737.1"/>
    <property type="molecule type" value="Genomic_DNA"/>
</dbReference>
<comment type="caution">
    <text evidence="4">The sequence shown here is derived from an EMBL/GenBank/DDBJ whole genome shotgun (WGS) entry which is preliminary data.</text>
</comment>
<feature type="transmembrane region" description="Helical" evidence="2">
    <location>
        <begin position="254"/>
        <end position="277"/>
    </location>
</feature>
<name>A0A9P7GQ19_9AGAR</name>
<reference evidence="4" key="2">
    <citation type="submission" date="2021-10" db="EMBL/GenBank/DDBJ databases">
        <title>Phylogenomics reveals ancestral predisposition of the termite-cultivated fungus Termitomyces towards a domesticated lifestyle.</title>
        <authorList>
            <person name="Auxier B."/>
            <person name="Grum-Grzhimaylo A."/>
            <person name="Cardenas M.E."/>
            <person name="Lodge J.D."/>
            <person name="Laessoe T."/>
            <person name="Pedersen O."/>
            <person name="Smith M.E."/>
            <person name="Kuyper T.W."/>
            <person name="Franco-Molano E.A."/>
            <person name="Baroni T.J."/>
            <person name="Aanen D.K."/>
        </authorList>
    </citation>
    <scope>NUCLEOTIDE SEQUENCE</scope>
    <source>
        <strain evidence="4">D49</strain>
    </source>
</reference>
<proteinExistence type="predicted"/>
<gene>
    <name evidence="4" type="ORF">H0H81_003745</name>
</gene>
<dbReference type="SUPFAM" id="SSF101447">
    <property type="entry name" value="Formin homology 2 domain (FH2 domain)"/>
    <property type="match status" value="1"/>
</dbReference>
<evidence type="ECO:0000256" key="1">
    <source>
        <dbReference type="SAM" id="MobiDB-lite"/>
    </source>
</evidence>
<dbReference type="AlphaFoldDB" id="A0A9P7GQ19"/>
<evidence type="ECO:0000259" key="3">
    <source>
        <dbReference type="SMART" id="SM00198"/>
    </source>
</evidence>
<dbReference type="PRINTS" id="PR00837">
    <property type="entry name" value="V5TPXLIKE"/>
</dbReference>
<reference evidence="4" key="1">
    <citation type="submission" date="2021-02" db="EMBL/GenBank/DDBJ databases">
        <authorList>
            <person name="Nieuwenhuis M."/>
            <person name="Van De Peppel L.J.J."/>
        </authorList>
    </citation>
    <scope>NUCLEOTIDE SEQUENCE</scope>
    <source>
        <strain evidence="4">D49</strain>
    </source>
</reference>
<dbReference type="Gene3D" id="3.40.33.10">
    <property type="entry name" value="CAP"/>
    <property type="match status" value="1"/>
</dbReference>
<keyword evidence="5" id="KW-1185">Reference proteome</keyword>
<dbReference type="Pfam" id="PF00188">
    <property type="entry name" value="CAP"/>
    <property type="match status" value="1"/>
</dbReference>
<accession>A0A9P7GQ19</accession>
<dbReference type="InterPro" id="IPR014044">
    <property type="entry name" value="CAP_dom"/>
</dbReference>
<dbReference type="InterPro" id="IPR035940">
    <property type="entry name" value="CAP_sf"/>
</dbReference>
<feature type="region of interest" description="Disordered" evidence="1">
    <location>
        <begin position="1"/>
        <end position="113"/>
    </location>
</feature>
<feature type="compositionally biased region" description="Low complexity" evidence="1">
    <location>
        <begin position="73"/>
        <end position="89"/>
    </location>
</feature>
<evidence type="ECO:0000256" key="2">
    <source>
        <dbReference type="SAM" id="Phobius"/>
    </source>
</evidence>
<evidence type="ECO:0000313" key="5">
    <source>
        <dbReference type="Proteomes" id="UP000717328"/>
    </source>
</evidence>
<dbReference type="InterPro" id="IPR001283">
    <property type="entry name" value="CRISP-related"/>
</dbReference>
<dbReference type="OrthoDB" id="337038at2759"/>
<feature type="domain" description="SCP" evidence="3">
    <location>
        <begin position="113"/>
        <end position="244"/>
    </location>
</feature>
<feature type="compositionally biased region" description="Pro residues" evidence="1">
    <location>
        <begin position="21"/>
        <end position="72"/>
    </location>
</feature>